<protein>
    <submittedName>
        <fullName evidence="1">Uncharacterized protein</fullName>
    </submittedName>
</protein>
<dbReference type="AlphaFoldDB" id="A0A6P1DHQ1"/>
<reference evidence="1 2" key="1">
    <citation type="submission" date="2020-01" db="EMBL/GenBank/DDBJ databases">
        <title>Genetics and antimicrobial susceptibilities of Nocardia species isolated from the soil; a comparison with species isolated from humans.</title>
        <authorList>
            <person name="Carrasco G."/>
            <person name="Monzon S."/>
            <person name="Sansegundo M."/>
            <person name="Garcia E."/>
            <person name="Garrido N."/>
            <person name="Medina M.J."/>
            <person name="Villalon P."/>
            <person name="Ramirez-Arocha A.C."/>
            <person name="Jimenez P."/>
            <person name="Cuesta I."/>
            <person name="Valdezate S."/>
        </authorList>
    </citation>
    <scope>NUCLEOTIDE SEQUENCE [LARGE SCALE GENOMIC DNA]</scope>
    <source>
        <strain evidence="1 2">CNM20110639</strain>
    </source>
</reference>
<proteinExistence type="predicted"/>
<evidence type="ECO:0000313" key="1">
    <source>
        <dbReference type="EMBL" id="NEW48170.1"/>
    </source>
</evidence>
<sequence length="131" mass="13928">MGVIDLGGADPQQWRNLLSQAEAGDLTLDRNVGAGLDAVCQTYLDKLDDVLVNARRIANVEGFGTFPSGDALREKFSFKGSGSTQSIDAVLLEHVETVNLIRQVVAKSIANLEATDDGTGQQVTRAGQDIP</sequence>
<evidence type="ECO:0000313" key="2">
    <source>
        <dbReference type="Proteomes" id="UP000468928"/>
    </source>
</evidence>
<organism evidence="1 2">
    <name type="scientific">Nocardia cyriacigeorgica</name>
    <dbReference type="NCBI Taxonomy" id="135487"/>
    <lineage>
        <taxon>Bacteria</taxon>
        <taxon>Bacillati</taxon>
        <taxon>Actinomycetota</taxon>
        <taxon>Actinomycetes</taxon>
        <taxon>Mycobacteriales</taxon>
        <taxon>Nocardiaceae</taxon>
        <taxon>Nocardia</taxon>
    </lineage>
</organism>
<dbReference type="Proteomes" id="UP000468928">
    <property type="component" value="Unassembled WGS sequence"/>
</dbReference>
<dbReference type="EMBL" id="JAAGUZ010000130">
    <property type="protein sequence ID" value="NEW48170.1"/>
    <property type="molecule type" value="Genomic_DNA"/>
</dbReference>
<comment type="caution">
    <text evidence="1">The sequence shown here is derived from an EMBL/GenBank/DDBJ whole genome shotgun (WGS) entry which is preliminary data.</text>
</comment>
<gene>
    <name evidence="1" type="ORF">GV789_27650</name>
</gene>
<dbReference type="RefSeq" id="WP_163830337.1">
    <property type="nucleotide sequence ID" value="NZ_JAAGUZ010000130.1"/>
</dbReference>
<accession>A0A6P1DHQ1</accession>
<name>A0A6P1DHQ1_9NOCA</name>